<organism evidence="2 3">
    <name type="scientific">Periplaneta americana</name>
    <name type="common">American cockroach</name>
    <name type="synonym">Blatta americana</name>
    <dbReference type="NCBI Taxonomy" id="6978"/>
    <lineage>
        <taxon>Eukaryota</taxon>
        <taxon>Metazoa</taxon>
        <taxon>Ecdysozoa</taxon>
        <taxon>Arthropoda</taxon>
        <taxon>Hexapoda</taxon>
        <taxon>Insecta</taxon>
        <taxon>Pterygota</taxon>
        <taxon>Neoptera</taxon>
        <taxon>Polyneoptera</taxon>
        <taxon>Dictyoptera</taxon>
        <taxon>Blattodea</taxon>
        <taxon>Blattoidea</taxon>
        <taxon>Blattidae</taxon>
        <taxon>Blattinae</taxon>
        <taxon>Periplaneta</taxon>
    </lineage>
</organism>
<evidence type="ECO:0000313" key="2">
    <source>
        <dbReference type="EMBL" id="KAJ4431472.1"/>
    </source>
</evidence>
<accession>A0ABQ8SBL7</accession>
<feature type="transmembrane region" description="Helical" evidence="1">
    <location>
        <begin position="193"/>
        <end position="213"/>
    </location>
</feature>
<sequence length="261" mass="29895">MGPVHTQQHDEFGKLRLRKTIYKFVNLQCYLPIRVLRNVYLAIIQSIIQYGIIVWGFTKQYYSSAACRRISTNSQVTTDQGYVSEYFLRLSWLRLQDRRLVHFLCLLYRIIHDSTPNYLASRFPLLASHYNRNTRSQLNLLLSIPRHQTSLFSSSFSIAMARSWNSLPLEIRLHKLRYRYFVMGSLKIRVDRILVSFNGGGNAIIIMIVVTMITDNNGCVDGDNGYYDFGIGNNGGNGDNDDYGVDNDGSNSVVMVVIAID</sequence>
<dbReference type="Proteomes" id="UP001148838">
    <property type="component" value="Unassembled WGS sequence"/>
</dbReference>
<comment type="caution">
    <text evidence="2">The sequence shown here is derived from an EMBL/GenBank/DDBJ whole genome shotgun (WGS) entry which is preliminary data.</text>
</comment>
<keyword evidence="3" id="KW-1185">Reference proteome</keyword>
<dbReference type="EMBL" id="JAJSOF020000031">
    <property type="protein sequence ID" value="KAJ4431472.1"/>
    <property type="molecule type" value="Genomic_DNA"/>
</dbReference>
<evidence type="ECO:0000256" key="1">
    <source>
        <dbReference type="SAM" id="Phobius"/>
    </source>
</evidence>
<keyword evidence="1" id="KW-0472">Membrane</keyword>
<keyword evidence="1" id="KW-1133">Transmembrane helix</keyword>
<proteinExistence type="predicted"/>
<gene>
    <name evidence="2" type="ORF">ANN_20070</name>
</gene>
<reference evidence="2 3" key="1">
    <citation type="journal article" date="2022" name="Allergy">
        <title>Genome assembly and annotation of Periplaneta americana reveal a comprehensive cockroach allergen profile.</title>
        <authorList>
            <person name="Wang L."/>
            <person name="Xiong Q."/>
            <person name="Saelim N."/>
            <person name="Wang L."/>
            <person name="Nong W."/>
            <person name="Wan A.T."/>
            <person name="Shi M."/>
            <person name="Liu X."/>
            <person name="Cao Q."/>
            <person name="Hui J.H.L."/>
            <person name="Sookrung N."/>
            <person name="Leung T.F."/>
            <person name="Tungtrongchitr A."/>
            <person name="Tsui S.K.W."/>
        </authorList>
    </citation>
    <scope>NUCLEOTIDE SEQUENCE [LARGE SCALE GENOMIC DNA]</scope>
    <source>
        <strain evidence="2">PWHHKU_190912</strain>
    </source>
</reference>
<keyword evidence="1" id="KW-0812">Transmembrane</keyword>
<protein>
    <submittedName>
        <fullName evidence="2">Uncharacterized protein</fullName>
    </submittedName>
</protein>
<evidence type="ECO:0000313" key="3">
    <source>
        <dbReference type="Proteomes" id="UP001148838"/>
    </source>
</evidence>
<name>A0ABQ8SBL7_PERAM</name>
<feature type="transmembrane region" description="Helical" evidence="1">
    <location>
        <begin position="39"/>
        <end position="58"/>
    </location>
</feature>